<dbReference type="Pfam" id="PF01507">
    <property type="entry name" value="PAPS_reduct"/>
    <property type="match status" value="1"/>
</dbReference>
<dbReference type="HAMAP" id="MF_00063">
    <property type="entry name" value="CysH"/>
    <property type="match status" value="1"/>
</dbReference>
<dbReference type="AlphaFoldDB" id="A0A1J5RIK1"/>
<feature type="domain" description="Phosphoadenosine phosphosulphate reductase" evidence="4">
    <location>
        <begin position="31"/>
        <end position="197"/>
    </location>
</feature>
<evidence type="ECO:0000256" key="2">
    <source>
        <dbReference type="ARBA" id="ARBA00023002"/>
    </source>
</evidence>
<sequence length="223" mass="24113">MMDLEALRRRTAGLDGGPLLAALVADFPGKLAIISSFGAESAVLLDLVAQVDKTLPVLFLETDELFDETLAYRDRLVAALGLTGVRGVGPSAEEKAQAAELWRRDPDQCCFLRKVLPLRRAQAGFSVLVDGRKRFHGGGREAIGALELGADGVLKASPLFNWSEARIEQAFVERALPRHPLVAQGYRSIGCWPCSRPTLPGEEVRAGRWAGAAKTECGIHRIA</sequence>
<comment type="similarity">
    <text evidence="1">Belongs to the PAPS reductase family. CysH subfamily.</text>
</comment>
<comment type="pathway">
    <text evidence="3">Sulfur metabolism; hydrogen sulfide biosynthesis; sulfite from sulfate.</text>
</comment>
<dbReference type="SUPFAM" id="SSF52402">
    <property type="entry name" value="Adenine nucleotide alpha hydrolases-like"/>
    <property type="match status" value="1"/>
</dbReference>
<organism evidence="5">
    <name type="scientific">mine drainage metagenome</name>
    <dbReference type="NCBI Taxonomy" id="410659"/>
    <lineage>
        <taxon>unclassified sequences</taxon>
        <taxon>metagenomes</taxon>
        <taxon>ecological metagenomes</taxon>
    </lineage>
</organism>
<dbReference type="PANTHER" id="PTHR46509">
    <property type="entry name" value="PHOSPHOADENOSINE PHOSPHOSULFATE REDUCTASE"/>
    <property type="match status" value="1"/>
</dbReference>
<dbReference type="InterPro" id="IPR014729">
    <property type="entry name" value="Rossmann-like_a/b/a_fold"/>
</dbReference>
<dbReference type="GO" id="GO:0019379">
    <property type="term" value="P:sulfate assimilation, phosphoadenylyl sulfate reduction by phosphoadenylyl-sulfate reductase (thioredoxin)"/>
    <property type="evidence" value="ECO:0007669"/>
    <property type="project" value="InterPro"/>
</dbReference>
<dbReference type="InterPro" id="IPR002500">
    <property type="entry name" value="PAPS_reduct_dom"/>
</dbReference>
<evidence type="ECO:0000259" key="4">
    <source>
        <dbReference type="Pfam" id="PF01507"/>
    </source>
</evidence>
<dbReference type="GO" id="GO:0005737">
    <property type="term" value="C:cytoplasm"/>
    <property type="evidence" value="ECO:0007669"/>
    <property type="project" value="TreeGrafter"/>
</dbReference>
<dbReference type="EC" id="1.8.4.8" evidence="5"/>
<dbReference type="InterPro" id="IPR004511">
    <property type="entry name" value="PAPS/APS_Rdtase"/>
</dbReference>
<keyword evidence="2 5" id="KW-0560">Oxidoreductase</keyword>
<dbReference type="Gene3D" id="3.40.50.620">
    <property type="entry name" value="HUPs"/>
    <property type="match status" value="1"/>
</dbReference>
<comment type="caution">
    <text evidence="5">The sequence shown here is derived from an EMBL/GenBank/DDBJ whole genome shotgun (WGS) entry which is preliminary data.</text>
</comment>
<evidence type="ECO:0000256" key="3">
    <source>
        <dbReference type="ARBA" id="ARBA00024327"/>
    </source>
</evidence>
<evidence type="ECO:0000313" key="5">
    <source>
        <dbReference type="EMBL" id="OIQ87957.1"/>
    </source>
</evidence>
<dbReference type="GO" id="GO:0004604">
    <property type="term" value="F:phosphoadenylyl-sulfate reductase (thioredoxin) activity"/>
    <property type="evidence" value="ECO:0007669"/>
    <property type="project" value="UniProtKB-EC"/>
</dbReference>
<dbReference type="EMBL" id="MLJW01000395">
    <property type="protein sequence ID" value="OIQ87957.1"/>
    <property type="molecule type" value="Genomic_DNA"/>
</dbReference>
<dbReference type="NCBIfam" id="NF002537">
    <property type="entry name" value="PRK02090.1"/>
    <property type="match status" value="1"/>
</dbReference>
<proteinExistence type="inferred from homology"/>
<protein>
    <submittedName>
        <fullName evidence="5">Phosphoadenosine phosphosulfate reductase</fullName>
        <ecNumber evidence="5">1.8.4.8</ecNumber>
    </submittedName>
</protein>
<evidence type="ECO:0000256" key="1">
    <source>
        <dbReference type="ARBA" id="ARBA00009732"/>
    </source>
</evidence>
<accession>A0A1J5RIK1</accession>
<gene>
    <name evidence="5" type="primary">cysH_9</name>
    <name evidence="5" type="ORF">GALL_301790</name>
</gene>
<name>A0A1J5RIK1_9ZZZZ</name>
<reference evidence="5" key="1">
    <citation type="submission" date="2016-10" db="EMBL/GenBank/DDBJ databases">
        <title>Sequence of Gallionella enrichment culture.</title>
        <authorList>
            <person name="Poehlein A."/>
            <person name="Muehling M."/>
            <person name="Daniel R."/>
        </authorList>
    </citation>
    <scope>NUCLEOTIDE SEQUENCE</scope>
</reference>
<dbReference type="PIRSF" id="PIRSF000857">
    <property type="entry name" value="PAPS_reductase"/>
    <property type="match status" value="1"/>
</dbReference>
<dbReference type="PANTHER" id="PTHR46509:SF1">
    <property type="entry name" value="PHOSPHOADENOSINE PHOSPHOSULFATE REDUCTASE"/>
    <property type="match status" value="1"/>
</dbReference>